<dbReference type="Gene3D" id="3.40.50.12780">
    <property type="entry name" value="N-terminal domain of ligase-like"/>
    <property type="match status" value="1"/>
</dbReference>
<evidence type="ECO:0000313" key="1">
    <source>
        <dbReference type="EMBL" id="SDD91760.1"/>
    </source>
</evidence>
<dbReference type="GO" id="GO:0016874">
    <property type="term" value="F:ligase activity"/>
    <property type="evidence" value="ECO:0007669"/>
    <property type="project" value="UniProtKB-KW"/>
</dbReference>
<name>A0A1G6YN65_9EURY</name>
<dbReference type="OrthoDB" id="37928at2157"/>
<gene>
    <name evidence="2" type="ORF">SAMN04488694_12048</name>
    <name evidence="1" type="ORF">SAMN05192552_10708</name>
</gene>
<dbReference type="SUPFAM" id="SSF56801">
    <property type="entry name" value="Acetyl-CoA synthetase-like"/>
    <property type="match status" value="1"/>
</dbReference>
<keyword evidence="1" id="KW-0436">Ligase</keyword>
<dbReference type="STRING" id="392421.SAMN04488694_12048"/>
<dbReference type="RefSeq" id="WP_217650134.1">
    <property type="nucleotide sequence ID" value="NZ_FMZP01000070.1"/>
</dbReference>
<proteinExistence type="predicted"/>
<evidence type="ECO:0000313" key="2">
    <source>
        <dbReference type="EMBL" id="SET96066.1"/>
    </source>
</evidence>
<accession>A0A1G6YN65</accession>
<dbReference type="Proteomes" id="UP000199320">
    <property type="component" value="Unassembled WGS sequence"/>
</dbReference>
<dbReference type="PANTHER" id="PTHR36932:SF1">
    <property type="entry name" value="CAPSULAR POLYSACCHARIDE BIOSYNTHESIS PROTEIN"/>
    <property type="match status" value="1"/>
</dbReference>
<keyword evidence="3" id="KW-1185">Reference proteome</keyword>
<dbReference type="AlphaFoldDB" id="A0A1G6YN65"/>
<evidence type="ECO:0000313" key="3">
    <source>
        <dbReference type="Proteomes" id="UP000199320"/>
    </source>
</evidence>
<dbReference type="EMBL" id="FMZP01000070">
    <property type="protein sequence ID" value="SDD91760.1"/>
    <property type="molecule type" value="Genomic_DNA"/>
</dbReference>
<dbReference type="Proteomes" id="UP000324021">
    <property type="component" value="Unassembled WGS sequence"/>
</dbReference>
<dbReference type="EMBL" id="FOIC01000020">
    <property type="protein sequence ID" value="SET96066.1"/>
    <property type="molecule type" value="Genomic_DNA"/>
</dbReference>
<reference evidence="2" key="2">
    <citation type="submission" date="2016-10" db="EMBL/GenBank/DDBJ databases">
        <authorList>
            <person name="de Groot N.N."/>
        </authorList>
    </citation>
    <scope>NUCLEOTIDE SEQUENCE [LARGE SCALE GENOMIC DNA]</scope>
    <source>
        <strain evidence="2">CDM_6</strain>
    </source>
</reference>
<dbReference type="InterPro" id="IPR053158">
    <property type="entry name" value="CapK_Type1_Caps_Biosynth"/>
</dbReference>
<dbReference type="PANTHER" id="PTHR36932">
    <property type="entry name" value="CAPSULAR POLYSACCHARIDE BIOSYNTHESIS PROTEIN"/>
    <property type="match status" value="1"/>
</dbReference>
<reference evidence="3 4" key="1">
    <citation type="submission" date="2016-10" db="EMBL/GenBank/DDBJ databases">
        <authorList>
            <person name="Varghese N."/>
            <person name="Submissions S."/>
        </authorList>
    </citation>
    <scope>NUCLEOTIDE SEQUENCE [LARGE SCALE GENOMIC DNA]</scope>
    <source>
        <strain evidence="1 4">CDM_1</strain>
        <strain evidence="3">CDM_6</strain>
    </source>
</reference>
<dbReference type="InterPro" id="IPR042099">
    <property type="entry name" value="ANL_N_sf"/>
</dbReference>
<sequence>MEQPSALDKVRTRIGAFRMKGASRDEIQARQNQRLQDLLDFVIRESRFYKHLYADVERPITDLRSLPPVTKSQLMEHFDSVVTDTAVEFTDVKAFTSETATIGQRFLGRYPVWLTSGTTGEPGSFLQDDWALLATDSVGDRWSAPAFIDRETIKRLVTHNARTAEIAVGGGHFAAASGVEMFRRENRFLRDRMRLVSPDRPLSEIIQELDAFQPAILVGYSTVLMELEREQRAGRLNLSPAFIVPSGEPITEAQKARLRETFDCIVREVYGATEFYSIAVECDHGNLHANTDWLVLEPVDADYQPVGVGDPSETVLLTNLANRIQPIVRYDLGDSITMYEERCSCGSAFPVIEVEGRQGDILHFETVAGEQIPIFPLPLTTVVEEVPGVHRSQIVKTGPETVSVRLEVEADANEAAVWERVNSALVVFFDTYGVQDLTVELAAESPARDLTSGKYQHVWSGV</sequence>
<protein>
    <submittedName>
        <fullName evidence="1">Phenylacetate-coenzyme A ligase PaaK, adenylate-forming domain family</fullName>
    </submittedName>
</protein>
<organism evidence="1 4">
    <name type="scientific">Natrinema hispanicum</name>
    <dbReference type="NCBI Taxonomy" id="392421"/>
    <lineage>
        <taxon>Archaea</taxon>
        <taxon>Methanobacteriati</taxon>
        <taxon>Methanobacteriota</taxon>
        <taxon>Stenosarchaea group</taxon>
        <taxon>Halobacteria</taxon>
        <taxon>Halobacteriales</taxon>
        <taxon>Natrialbaceae</taxon>
        <taxon>Natrinema</taxon>
    </lineage>
</organism>
<evidence type="ECO:0000313" key="4">
    <source>
        <dbReference type="Proteomes" id="UP000324021"/>
    </source>
</evidence>